<evidence type="ECO:0000313" key="2">
    <source>
        <dbReference type="Proteomes" id="UP000014622"/>
    </source>
</evidence>
<proteinExistence type="predicted"/>
<dbReference type="EMBL" id="ATIT01000115">
    <property type="protein sequence ID" value="EPI10297.1"/>
    <property type="molecule type" value="Genomic_DNA"/>
</dbReference>
<dbReference type="Proteomes" id="UP000014622">
    <property type="component" value="Unassembled WGS sequence"/>
</dbReference>
<protein>
    <submittedName>
        <fullName evidence="1">Uncharacterized protein</fullName>
    </submittedName>
</protein>
<accession>A0AB73A7E2</accession>
<gene>
    <name evidence="1" type="ORF">D356_02214</name>
</gene>
<comment type="caution">
    <text evidence="1">The sequence shown here is derived from an EMBL/GenBank/DDBJ whole genome shotgun (WGS) entry which is preliminary data.</text>
</comment>
<sequence length="42" mass="4853">MKARKKNKLLLLICFVLLIIFFYCSFKWRSECGKNSLLAGVG</sequence>
<dbReference type="AlphaFoldDB" id="A0AB73A7E2"/>
<name>A0AB73A7E2_ENTFC</name>
<organism evidence="1 2">
    <name type="scientific">Enterococcus faecium SD2A-2</name>
    <dbReference type="NCBI Taxonomy" id="1244154"/>
    <lineage>
        <taxon>Bacteria</taxon>
        <taxon>Bacillati</taxon>
        <taxon>Bacillota</taxon>
        <taxon>Bacilli</taxon>
        <taxon>Lactobacillales</taxon>
        <taxon>Enterococcaceae</taxon>
        <taxon>Enterococcus</taxon>
    </lineage>
</organism>
<reference evidence="1 2" key="1">
    <citation type="submission" date="2013-06" db="EMBL/GenBank/DDBJ databases">
        <authorList>
            <person name="Weinstock G."/>
            <person name="Sodergren E."/>
            <person name="Lobos E.A."/>
            <person name="Fulton L."/>
            <person name="Fulton R."/>
            <person name="Courtney L."/>
            <person name="Fronick C."/>
            <person name="O'Laughlin M."/>
            <person name="Godfrey J."/>
            <person name="Wilson R.M."/>
            <person name="Miner T."/>
            <person name="Farmer C."/>
            <person name="Delehaunty K."/>
            <person name="Cordes M."/>
            <person name="Minx P."/>
            <person name="Tomlinson C."/>
            <person name="Chen J."/>
            <person name="Wollam A."/>
            <person name="Pepin K.H."/>
            <person name="Bhonagiri V."/>
            <person name="Zhang X."/>
            <person name="Warren W."/>
            <person name="Mitreva M."/>
            <person name="Mardis E.R."/>
            <person name="Wilson R.K."/>
        </authorList>
    </citation>
    <scope>NUCLEOTIDE SEQUENCE [LARGE SCALE GENOMIC DNA]</scope>
    <source>
        <strain evidence="1 2">SD2A-2</strain>
    </source>
</reference>
<evidence type="ECO:0000313" key="1">
    <source>
        <dbReference type="EMBL" id="EPI10297.1"/>
    </source>
</evidence>